<accession>A0A0D2MN20</accession>
<evidence type="ECO:0000313" key="2">
    <source>
        <dbReference type="Proteomes" id="UP000054498"/>
    </source>
</evidence>
<gene>
    <name evidence="1" type="ORF">MNEG_5995</name>
</gene>
<evidence type="ECO:0000313" key="1">
    <source>
        <dbReference type="EMBL" id="KIZ01962.1"/>
    </source>
</evidence>
<dbReference type="RefSeq" id="XP_013900981.1">
    <property type="nucleotide sequence ID" value="XM_014045527.1"/>
</dbReference>
<reference evidence="1 2" key="1">
    <citation type="journal article" date="2013" name="BMC Genomics">
        <title>Reconstruction of the lipid metabolism for the microalga Monoraphidium neglectum from its genome sequence reveals characteristics suitable for biofuel production.</title>
        <authorList>
            <person name="Bogen C."/>
            <person name="Al-Dilaimi A."/>
            <person name="Albersmeier A."/>
            <person name="Wichmann J."/>
            <person name="Grundmann M."/>
            <person name="Rupp O."/>
            <person name="Lauersen K.J."/>
            <person name="Blifernez-Klassen O."/>
            <person name="Kalinowski J."/>
            <person name="Goesmann A."/>
            <person name="Mussgnug J.H."/>
            <person name="Kruse O."/>
        </authorList>
    </citation>
    <scope>NUCLEOTIDE SEQUENCE [LARGE SCALE GENOMIC DNA]</scope>
    <source>
        <strain evidence="1 2">SAG 48.87</strain>
    </source>
</reference>
<dbReference type="AlphaFoldDB" id="A0A0D2MN20"/>
<dbReference type="EMBL" id="KK101156">
    <property type="protein sequence ID" value="KIZ01962.1"/>
    <property type="molecule type" value="Genomic_DNA"/>
</dbReference>
<organism evidence="1 2">
    <name type="scientific">Monoraphidium neglectum</name>
    <dbReference type="NCBI Taxonomy" id="145388"/>
    <lineage>
        <taxon>Eukaryota</taxon>
        <taxon>Viridiplantae</taxon>
        <taxon>Chlorophyta</taxon>
        <taxon>core chlorophytes</taxon>
        <taxon>Chlorophyceae</taxon>
        <taxon>CS clade</taxon>
        <taxon>Sphaeropleales</taxon>
        <taxon>Selenastraceae</taxon>
        <taxon>Monoraphidium</taxon>
    </lineage>
</organism>
<proteinExistence type="predicted"/>
<name>A0A0D2MN20_9CHLO</name>
<keyword evidence="2" id="KW-1185">Reference proteome</keyword>
<sequence length="52" mass="5546">HIFEEVDDDRSRREDRGALDSQIRAVTELLEGLKRQRGAAPSGGAALPAAGS</sequence>
<dbReference type="Proteomes" id="UP000054498">
    <property type="component" value="Unassembled WGS sequence"/>
</dbReference>
<feature type="non-terminal residue" evidence="1">
    <location>
        <position position="1"/>
    </location>
</feature>
<protein>
    <submittedName>
        <fullName evidence="1">Uncharacterized protein</fullName>
    </submittedName>
</protein>
<dbReference type="GeneID" id="25738871"/>
<dbReference type="KEGG" id="mng:MNEG_5995"/>